<name>R9KYG2_9ACTN</name>
<comment type="caution">
    <text evidence="1">The sequence shown here is derived from an EMBL/GenBank/DDBJ whole genome shotgun (WGS) entry which is preliminary data.</text>
</comment>
<accession>R9KYG2</accession>
<dbReference type="STRING" id="1235794.C811_00839"/>
<dbReference type="PATRIC" id="fig|1235794.3.peg.821"/>
<sequence length="115" mass="13263">MRSERALRGPLFYERGWRMEGCWSRRGCDDEMQGRCPHNVSGEPCPADCHYAACHRPTHVVCEDFGVLLNPKRNYEAAVKQVCRFCEHFLVHGPDIDPNAPNGREKFSGRNRFIL</sequence>
<proteinExistence type="predicted"/>
<dbReference type="eggNOG" id="ENOG5032PJE">
    <property type="taxonomic scope" value="Bacteria"/>
</dbReference>
<dbReference type="EMBL" id="ASSY01000007">
    <property type="protein sequence ID" value="EOS51440.1"/>
    <property type="molecule type" value="Genomic_DNA"/>
</dbReference>
<dbReference type="AlphaFoldDB" id="R9KYG2"/>
<reference evidence="1 2" key="1">
    <citation type="submission" date="2013-04" db="EMBL/GenBank/DDBJ databases">
        <title>The Genome Sequence of Enterorhabdus caecimuris B7.</title>
        <authorList>
            <consortium name="The Broad Institute Genomics Platform"/>
            <consortium name="The Broad Institute Genome Sequencing Center for Infectious Disease"/>
            <person name="Earl A."/>
            <person name="Xavier R."/>
            <person name="Elson C."/>
            <person name="Duck W."/>
            <person name="Walker B."/>
            <person name="Young S."/>
            <person name="Zeng Q."/>
            <person name="Gargeya S."/>
            <person name="Fitzgerald M."/>
            <person name="Haas B."/>
            <person name="Abouelleil A."/>
            <person name="Allen A.W."/>
            <person name="Alvarado L."/>
            <person name="Arachchi H.M."/>
            <person name="Berlin A.M."/>
            <person name="Chapman S.B."/>
            <person name="Gainer-Dewar J."/>
            <person name="Goldberg J."/>
            <person name="Griggs A."/>
            <person name="Gujja S."/>
            <person name="Hansen M."/>
            <person name="Howarth C."/>
            <person name="Imamovic A."/>
            <person name="Ireland A."/>
            <person name="Larimer J."/>
            <person name="McCowan C."/>
            <person name="Murphy C."/>
            <person name="Pearson M."/>
            <person name="Poon T.W."/>
            <person name="Priest M."/>
            <person name="Roberts A."/>
            <person name="Saif S."/>
            <person name="Shea T."/>
            <person name="Sisk P."/>
            <person name="Sykes S."/>
            <person name="Wortman J."/>
            <person name="Nusbaum C."/>
            <person name="Birren B."/>
        </authorList>
    </citation>
    <scope>NUCLEOTIDE SEQUENCE [LARGE SCALE GENOMIC DNA]</scope>
    <source>
        <strain evidence="1 2">B7</strain>
    </source>
</reference>
<keyword evidence="2" id="KW-1185">Reference proteome</keyword>
<protein>
    <submittedName>
        <fullName evidence="1">Uncharacterized protein</fullName>
    </submittedName>
</protein>
<organism evidence="1 2">
    <name type="scientific">Adlercreutzia caecimuris B7</name>
    <dbReference type="NCBI Taxonomy" id="1235794"/>
    <lineage>
        <taxon>Bacteria</taxon>
        <taxon>Bacillati</taxon>
        <taxon>Actinomycetota</taxon>
        <taxon>Coriobacteriia</taxon>
        <taxon>Eggerthellales</taxon>
        <taxon>Eggerthellaceae</taxon>
        <taxon>Adlercreutzia</taxon>
    </lineage>
</organism>
<dbReference type="Proteomes" id="UP000014204">
    <property type="component" value="Unassembled WGS sequence"/>
</dbReference>
<evidence type="ECO:0000313" key="1">
    <source>
        <dbReference type="EMBL" id="EOS51440.1"/>
    </source>
</evidence>
<dbReference type="HOGENOM" id="CLU_2355288_0_0_11"/>
<evidence type="ECO:0000313" key="2">
    <source>
        <dbReference type="Proteomes" id="UP000014204"/>
    </source>
</evidence>
<gene>
    <name evidence="1" type="ORF">C811_00839</name>
</gene>